<dbReference type="EMBL" id="OX459938">
    <property type="protein sequence ID" value="CAI9160958.1"/>
    <property type="molecule type" value="Genomic_DNA"/>
</dbReference>
<proteinExistence type="predicted"/>
<feature type="region of interest" description="Disordered" evidence="1">
    <location>
        <begin position="107"/>
        <end position="134"/>
    </location>
</feature>
<gene>
    <name evidence="2" type="ORF">MRATA1EN1_LOCUS9920</name>
</gene>
<accession>A0ABN8YHB9</accession>
<keyword evidence="3" id="KW-1185">Reference proteome</keyword>
<protein>
    <submittedName>
        <fullName evidence="2">Uncharacterized protein</fullName>
    </submittedName>
</protein>
<evidence type="ECO:0000313" key="2">
    <source>
        <dbReference type="EMBL" id="CAI9160958.1"/>
    </source>
</evidence>
<evidence type="ECO:0000313" key="3">
    <source>
        <dbReference type="Proteomes" id="UP001176941"/>
    </source>
</evidence>
<sequence>MIPLGHRDYRLVDAGTSLGRPSLWSSLLRVQTASTSTGFHKARPPETELLCRTRLCPQILASPSAHRGQSCGRASVTLTMGLPAPPACGLVPLGRGPGRCRAGVEGLGSGAAARGRCPTHRRPSTRGRGPPPDAAEVALLGSKQASGDREGRHNRLLLLQGAPGPDLRPPSRPQASQVTDRLPWMLALVPETFAFPPGALAASGG</sequence>
<name>A0ABN8YHB9_RANTA</name>
<evidence type="ECO:0000256" key="1">
    <source>
        <dbReference type="SAM" id="MobiDB-lite"/>
    </source>
</evidence>
<dbReference type="Proteomes" id="UP001176941">
    <property type="component" value="Chromosome 2"/>
</dbReference>
<organism evidence="2 3">
    <name type="scientific">Rangifer tarandus platyrhynchus</name>
    <name type="common">Svalbard reindeer</name>
    <dbReference type="NCBI Taxonomy" id="3082113"/>
    <lineage>
        <taxon>Eukaryota</taxon>
        <taxon>Metazoa</taxon>
        <taxon>Chordata</taxon>
        <taxon>Craniata</taxon>
        <taxon>Vertebrata</taxon>
        <taxon>Euteleostomi</taxon>
        <taxon>Mammalia</taxon>
        <taxon>Eutheria</taxon>
        <taxon>Laurasiatheria</taxon>
        <taxon>Artiodactyla</taxon>
        <taxon>Ruminantia</taxon>
        <taxon>Pecora</taxon>
        <taxon>Cervidae</taxon>
        <taxon>Odocoileinae</taxon>
        <taxon>Rangifer</taxon>
    </lineage>
</organism>
<reference evidence="2" key="1">
    <citation type="submission" date="2023-04" db="EMBL/GenBank/DDBJ databases">
        <authorList>
            <consortium name="ELIXIR-Norway"/>
        </authorList>
    </citation>
    <scope>NUCLEOTIDE SEQUENCE [LARGE SCALE GENOMIC DNA]</scope>
</reference>